<dbReference type="InterPro" id="IPR016163">
    <property type="entry name" value="Ald_DH_C"/>
</dbReference>
<feature type="active site" evidence="4">
    <location>
        <position position="247"/>
    </location>
</feature>
<dbReference type="EMBL" id="BOMY01000064">
    <property type="protein sequence ID" value="GIF26712.1"/>
    <property type="molecule type" value="Genomic_DNA"/>
</dbReference>
<keyword evidence="2 3" id="KW-0560">Oxidoreductase</keyword>
<dbReference type="GO" id="GO:0004029">
    <property type="term" value="F:aldehyde dehydrogenase (NAD+) activity"/>
    <property type="evidence" value="ECO:0007669"/>
    <property type="project" value="TreeGrafter"/>
</dbReference>
<name>A0A919P0K9_9ACTN</name>
<evidence type="ECO:0000256" key="2">
    <source>
        <dbReference type="ARBA" id="ARBA00023002"/>
    </source>
</evidence>
<evidence type="ECO:0000256" key="1">
    <source>
        <dbReference type="ARBA" id="ARBA00009986"/>
    </source>
</evidence>
<dbReference type="PANTHER" id="PTHR43570">
    <property type="entry name" value="ALDEHYDE DEHYDROGENASE"/>
    <property type="match status" value="1"/>
</dbReference>
<evidence type="ECO:0000256" key="4">
    <source>
        <dbReference type="PIRSR" id="PIRSR036492-1"/>
    </source>
</evidence>
<organism evidence="8 9">
    <name type="scientific">Paractinoplanes tereljensis</name>
    <dbReference type="NCBI Taxonomy" id="571912"/>
    <lineage>
        <taxon>Bacteria</taxon>
        <taxon>Bacillati</taxon>
        <taxon>Actinomycetota</taxon>
        <taxon>Actinomycetes</taxon>
        <taxon>Micromonosporales</taxon>
        <taxon>Micromonosporaceae</taxon>
        <taxon>Paractinoplanes</taxon>
    </lineage>
</organism>
<dbReference type="InterPro" id="IPR016161">
    <property type="entry name" value="Ald_DH/histidinol_DH"/>
</dbReference>
<evidence type="ECO:0000259" key="7">
    <source>
        <dbReference type="Pfam" id="PF00171"/>
    </source>
</evidence>
<evidence type="ECO:0000256" key="3">
    <source>
        <dbReference type="PIRNR" id="PIRNR036492"/>
    </source>
</evidence>
<dbReference type="PANTHER" id="PTHR43570:SF16">
    <property type="entry name" value="ALDEHYDE DEHYDROGENASE TYPE III, ISOFORM Q"/>
    <property type="match status" value="1"/>
</dbReference>
<proteinExistence type="inferred from homology"/>
<dbReference type="PROSITE" id="PS00687">
    <property type="entry name" value="ALDEHYDE_DEHYDR_GLU"/>
    <property type="match status" value="1"/>
</dbReference>
<dbReference type="RefSeq" id="WP_203814516.1">
    <property type="nucleotide sequence ID" value="NZ_BOMY01000064.1"/>
</dbReference>
<accession>A0A919P0K9</accession>
<dbReference type="InterPro" id="IPR015590">
    <property type="entry name" value="Aldehyde_DH_dom"/>
</dbReference>
<reference evidence="8" key="1">
    <citation type="submission" date="2021-01" db="EMBL/GenBank/DDBJ databases">
        <title>Whole genome shotgun sequence of Actinoplanes tereljensis NBRC 105297.</title>
        <authorList>
            <person name="Komaki H."/>
            <person name="Tamura T."/>
        </authorList>
    </citation>
    <scope>NUCLEOTIDE SEQUENCE</scope>
    <source>
        <strain evidence="8">NBRC 105297</strain>
    </source>
</reference>
<feature type="active site" evidence="4 5">
    <location>
        <position position="213"/>
    </location>
</feature>
<dbReference type="Gene3D" id="3.40.605.10">
    <property type="entry name" value="Aldehyde Dehydrogenase, Chain A, domain 1"/>
    <property type="match status" value="1"/>
</dbReference>
<dbReference type="GO" id="GO:0006081">
    <property type="term" value="P:aldehyde metabolic process"/>
    <property type="evidence" value="ECO:0007669"/>
    <property type="project" value="InterPro"/>
</dbReference>
<keyword evidence="9" id="KW-1185">Reference proteome</keyword>
<dbReference type="InterPro" id="IPR029510">
    <property type="entry name" value="Ald_DH_CS_GLU"/>
</dbReference>
<dbReference type="Pfam" id="PF00171">
    <property type="entry name" value="Aldedh"/>
    <property type="match status" value="1"/>
</dbReference>
<sequence>MTAIEDLHALFDAQRTAYLQEGPPPADVRRNRLDRLLTAVLGAADELAEALDADFGQRPATFSLFVDVASAIGNINHLREHLEEWMAPTDVPGSEAAGLPTTIDVTPLGVVGVVGPWNFPVSLVVQPAAEAIAAGNRVMIKFSDVDTLAGAVLARAVAAEFDPTELVVVNGGLDIATAFSSLPFNHLFFTGSPAVGKIVQRAAADNLTPVTLELGGKNPVVIGHDADLGFAAERVAGSRMVNGGQVCLCPDYVFVPRAKVDDFVAHTKAAFLDLFPDYLTNPATTSIVNDKNFERVNGLVRDAVAKGATAVLGVSDADAARLPDPAGRRIAPTLLLGVTEDMTVAQDEVFGPVLTVYPYDEVTEPIDYVNAHPSPLAAYWYGDDTEDFRTFRRRTASGGVTRNDFAVHLSLPDVPFGGVGQSGMGSYHGRAGFDTFSHRRAVAASNIPGGSVAMLGPATVANPAVAEGVRAKIAEARQEALRRLGR</sequence>
<evidence type="ECO:0000313" key="8">
    <source>
        <dbReference type="EMBL" id="GIF26712.1"/>
    </source>
</evidence>
<dbReference type="Proteomes" id="UP000623608">
    <property type="component" value="Unassembled WGS sequence"/>
</dbReference>
<dbReference type="GO" id="GO:0005737">
    <property type="term" value="C:cytoplasm"/>
    <property type="evidence" value="ECO:0007669"/>
    <property type="project" value="TreeGrafter"/>
</dbReference>
<dbReference type="AlphaFoldDB" id="A0A919P0K9"/>
<evidence type="ECO:0000256" key="5">
    <source>
        <dbReference type="PROSITE-ProRule" id="PRU10007"/>
    </source>
</evidence>
<dbReference type="Gene3D" id="3.40.309.10">
    <property type="entry name" value="Aldehyde Dehydrogenase, Chain A, domain 2"/>
    <property type="match status" value="1"/>
</dbReference>
<comment type="caution">
    <text evidence="8">The sequence shown here is derived from an EMBL/GenBank/DDBJ whole genome shotgun (WGS) entry which is preliminary data.</text>
</comment>
<protein>
    <recommendedName>
        <fullName evidence="3">Aldehyde dehydrogenase</fullName>
    </recommendedName>
</protein>
<comment type="similarity">
    <text evidence="1 3 6">Belongs to the aldehyde dehydrogenase family.</text>
</comment>
<dbReference type="PIRSF" id="PIRSF036492">
    <property type="entry name" value="ALDH"/>
    <property type="match status" value="1"/>
</dbReference>
<evidence type="ECO:0000313" key="9">
    <source>
        <dbReference type="Proteomes" id="UP000623608"/>
    </source>
</evidence>
<dbReference type="InterPro" id="IPR012394">
    <property type="entry name" value="Aldehyde_DH_NAD(P)"/>
</dbReference>
<dbReference type="InterPro" id="IPR016162">
    <property type="entry name" value="Ald_DH_N"/>
</dbReference>
<dbReference type="SUPFAM" id="SSF53720">
    <property type="entry name" value="ALDH-like"/>
    <property type="match status" value="1"/>
</dbReference>
<feature type="domain" description="Aldehyde dehydrogenase" evidence="7">
    <location>
        <begin position="13"/>
        <end position="441"/>
    </location>
</feature>
<gene>
    <name evidence="8" type="ORF">Ate02nite_94420</name>
</gene>
<evidence type="ECO:0000256" key="6">
    <source>
        <dbReference type="RuleBase" id="RU003345"/>
    </source>
</evidence>